<comment type="caution">
    <text evidence="2">The sequence shown here is derived from an EMBL/GenBank/DDBJ whole genome shotgun (WGS) entry which is preliminary data.</text>
</comment>
<evidence type="ECO:0000313" key="3">
    <source>
        <dbReference type="Proteomes" id="UP001244011"/>
    </source>
</evidence>
<feature type="transmembrane region" description="Helical" evidence="1">
    <location>
        <begin position="89"/>
        <end position="110"/>
    </location>
</feature>
<dbReference type="EMBL" id="MU839022">
    <property type="protein sequence ID" value="KAK1764063.1"/>
    <property type="molecule type" value="Genomic_DNA"/>
</dbReference>
<evidence type="ECO:0000256" key="1">
    <source>
        <dbReference type="SAM" id="Phobius"/>
    </source>
</evidence>
<name>A0AAJ0BT76_9PEZI</name>
<keyword evidence="1" id="KW-0812">Transmembrane</keyword>
<accession>A0AAJ0BT76</accession>
<dbReference type="GeneID" id="85309407"/>
<protein>
    <submittedName>
        <fullName evidence="2">Uncharacterized protein</fullName>
    </submittedName>
</protein>
<proteinExistence type="predicted"/>
<keyword evidence="1" id="KW-1133">Transmembrane helix</keyword>
<reference evidence="2" key="1">
    <citation type="submission" date="2023-06" db="EMBL/GenBank/DDBJ databases">
        <title>Genome-scale phylogeny and comparative genomics of the fungal order Sordariales.</title>
        <authorList>
            <consortium name="Lawrence Berkeley National Laboratory"/>
            <person name="Hensen N."/>
            <person name="Bonometti L."/>
            <person name="Westerberg I."/>
            <person name="Brannstrom I.O."/>
            <person name="Guillou S."/>
            <person name="Cros-Aarteil S."/>
            <person name="Calhoun S."/>
            <person name="Haridas S."/>
            <person name="Kuo A."/>
            <person name="Mondo S."/>
            <person name="Pangilinan J."/>
            <person name="Riley R."/>
            <person name="Labutti K."/>
            <person name="Andreopoulos B."/>
            <person name="Lipzen A."/>
            <person name="Chen C."/>
            <person name="Yanf M."/>
            <person name="Daum C."/>
            <person name="Ng V."/>
            <person name="Clum A."/>
            <person name="Steindorff A."/>
            <person name="Ohm R."/>
            <person name="Martin F."/>
            <person name="Silar P."/>
            <person name="Natvig D."/>
            <person name="Lalanne C."/>
            <person name="Gautier V."/>
            <person name="Ament-Velasquez S.L."/>
            <person name="Kruys A."/>
            <person name="Hutchinson M.I."/>
            <person name="Powell A.J."/>
            <person name="Barry K."/>
            <person name="Miller A.N."/>
            <person name="Grigoriev I.V."/>
            <person name="Debuchy R."/>
            <person name="Gladieux P."/>
            <person name="Thoren M.H."/>
            <person name="Johannesson H."/>
        </authorList>
    </citation>
    <scope>NUCLEOTIDE SEQUENCE</scope>
    <source>
        <strain evidence="2">8032-3</strain>
    </source>
</reference>
<organism evidence="2 3">
    <name type="scientific">Phialemonium atrogriseum</name>
    <dbReference type="NCBI Taxonomy" id="1093897"/>
    <lineage>
        <taxon>Eukaryota</taxon>
        <taxon>Fungi</taxon>
        <taxon>Dikarya</taxon>
        <taxon>Ascomycota</taxon>
        <taxon>Pezizomycotina</taxon>
        <taxon>Sordariomycetes</taxon>
        <taxon>Sordariomycetidae</taxon>
        <taxon>Cephalothecales</taxon>
        <taxon>Cephalothecaceae</taxon>
        <taxon>Phialemonium</taxon>
    </lineage>
</organism>
<dbReference type="AlphaFoldDB" id="A0AAJ0BT76"/>
<keyword evidence="1" id="KW-0472">Membrane</keyword>
<keyword evidence="3" id="KW-1185">Reference proteome</keyword>
<evidence type="ECO:0000313" key="2">
    <source>
        <dbReference type="EMBL" id="KAK1764063.1"/>
    </source>
</evidence>
<dbReference type="RefSeq" id="XP_060280276.1">
    <property type="nucleotide sequence ID" value="XM_060426220.1"/>
</dbReference>
<dbReference type="Proteomes" id="UP001244011">
    <property type="component" value="Unassembled WGS sequence"/>
</dbReference>
<sequence length="125" mass="13485">MPFSFIPPFRPLRYPSILIIQSQKIEEIMAAAGSVVPAGPGEVVIQTNFVNMRVNVTDPEMVTAATNLLDTAMTVNLATLRSGLVYRHILLGGLLGGGLILLGGGLILWFTGGRELLQRLAARRE</sequence>
<gene>
    <name evidence="2" type="ORF">QBC33DRAFT_517986</name>
</gene>